<feature type="compositionally biased region" description="Basic residues" evidence="1">
    <location>
        <begin position="52"/>
        <end position="61"/>
    </location>
</feature>
<accession>A0A0A9HLN2</accession>
<name>A0A0A9HLN2_ARUDO</name>
<evidence type="ECO:0000256" key="1">
    <source>
        <dbReference type="SAM" id="MobiDB-lite"/>
    </source>
</evidence>
<sequence length="61" mass="6881">MALFPLLDKTEYASWIRWNRCLASLAVPGHLPTGPGATSAHRNQLKEERNHQTPHRLIAHA</sequence>
<evidence type="ECO:0000313" key="2">
    <source>
        <dbReference type="EMBL" id="JAE33818.1"/>
    </source>
</evidence>
<dbReference type="AlphaFoldDB" id="A0A0A9HLN2"/>
<organism evidence="2">
    <name type="scientific">Arundo donax</name>
    <name type="common">Giant reed</name>
    <name type="synonym">Donax arundinaceus</name>
    <dbReference type="NCBI Taxonomy" id="35708"/>
    <lineage>
        <taxon>Eukaryota</taxon>
        <taxon>Viridiplantae</taxon>
        <taxon>Streptophyta</taxon>
        <taxon>Embryophyta</taxon>
        <taxon>Tracheophyta</taxon>
        <taxon>Spermatophyta</taxon>
        <taxon>Magnoliopsida</taxon>
        <taxon>Liliopsida</taxon>
        <taxon>Poales</taxon>
        <taxon>Poaceae</taxon>
        <taxon>PACMAD clade</taxon>
        <taxon>Arundinoideae</taxon>
        <taxon>Arundineae</taxon>
        <taxon>Arundo</taxon>
    </lineage>
</organism>
<protein>
    <submittedName>
        <fullName evidence="2">Uncharacterized protein</fullName>
    </submittedName>
</protein>
<reference evidence="2" key="2">
    <citation type="journal article" date="2015" name="Data Brief">
        <title>Shoot transcriptome of the giant reed, Arundo donax.</title>
        <authorList>
            <person name="Barrero R.A."/>
            <person name="Guerrero F.D."/>
            <person name="Moolhuijzen P."/>
            <person name="Goolsby J.A."/>
            <person name="Tidwell J."/>
            <person name="Bellgard S.E."/>
            <person name="Bellgard M.I."/>
        </authorList>
    </citation>
    <scope>NUCLEOTIDE SEQUENCE</scope>
    <source>
        <tissue evidence="2">Shoot tissue taken approximately 20 cm above the soil surface</tissue>
    </source>
</reference>
<proteinExistence type="predicted"/>
<reference evidence="2" key="1">
    <citation type="submission" date="2014-09" db="EMBL/GenBank/DDBJ databases">
        <authorList>
            <person name="Magalhaes I.L.F."/>
            <person name="Oliveira U."/>
            <person name="Santos F.R."/>
            <person name="Vidigal T.H.D.A."/>
            <person name="Brescovit A.D."/>
            <person name="Santos A.J."/>
        </authorList>
    </citation>
    <scope>NUCLEOTIDE SEQUENCE</scope>
    <source>
        <tissue evidence="2">Shoot tissue taken approximately 20 cm above the soil surface</tissue>
    </source>
</reference>
<dbReference type="EMBL" id="GBRH01164078">
    <property type="protein sequence ID" value="JAE33818.1"/>
    <property type="molecule type" value="Transcribed_RNA"/>
</dbReference>
<feature type="region of interest" description="Disordered" evidence="1">
    <location>
        <begin position="30"/>
        <end position="61"/>
    </location>
</feature>